<protein>
    <submittedName>
        <fullName evidence="1">Uncharacterized protein</fullName>
    </submittedName>
</protein>
<dbReference type="EMBL" id="KI980691">
    <property type="protein sequence ID" value="EXK23623.1"/>
    <property type="molecule type" value="Genomic_DNA"/>
</dbReference>
<dbReference type="VEuPathDB" id="FungiDB:FOMG_19616"/>
<evidence type="ECO:0000313" key="1">
    <source>
        <dbReference type="EMBL" id="EXK23623.1"/>
    </source>
</evidence>
<sequence>MNHWTSIYLCYWRAIQRAALVVLLYEYPEFPFLHKDSFLEDLVTSRRRFCSSLLVNEVLAAGYQGYAKIANRTEFWNPRTLQYQISAAARRL</sequence>
<accession>W9Z5T8</accession>
<name>W9Z5T8_FUSOX</name>
<gene>
    <name evidence="1" type="ORF">FOMG_19616</name>
</gene>
<dbReference type="AlphaFoldDB" id="W9Z5T8"/>
<organism evidence="1">
    <name type="scientific">Fusarium oxysporum f. sp. melonis 26406</name>
    <dbReference type="NCBI Taxonomy" id="1089452"/>
    <lineage>
        <taxon>Eukaryota</taxon>
        <taxon>Fungi</taxon>
        <taxon>Dikarya</taxon>
        <taxon>Ascomycota</taxon>
        <taxon>Pezizomycotina</taxon>
        <taxon>Sordariomycetes</taxon>
        <taxon>Hypocreomycetidae</taxon>
        <taxon>Hypocreales</taxon>
        <taxon>Nectriaceae</taxon>
        <taxon>Fusarium</taxon>
        <taxon>Fusarium oxysporum species complex</taxon>
    </lineage>
</organism>
<proteinExistence type="predicted"/>
<dbReference type="Proteomes" id="UP000030703">
    <property type="component" value="Unassembled WGS sequence"/>
</dbReference>
<dbReference type="HOGENOM" id="CLU_2413344_0_0_1"/>
<reference evidence="1" key="1">
    <citation type="submission" date="2012-04" db="EMBL/GenBank/DDBJ databases">
        <title>The Genome Sequence of Fusarium oxysporum melonis.</title>
        <authorList>
            <consortium name="The Broad Institute Genome Sequencing Platform"/>
            <person name="Ma L.-J."/>
            <person name="Gale L.R."/>
            <person name="Schwartz D.C."/>
            <person name="Zhou S."/>
            <person name="Corby-Kistler H."/>
            <person name="Young S.K."/>
            <person name="Zeng Q."/>
            <person name="Gargeya S."/>
            <person name="Fitzgerald M."/>
            <person name="Haas B."/>
            <person name="Abouelleil A."/>
            <person name="Alvarado L."/>
            <person name="Arachchi H.M."/>
            <person name="Berlin A."/>
            <person name="Brown A."/>
            <person name="Chapman S.B."/>
            <person name="Chen Z."/>
            <person name="Dunbar C."/>
            <person name="Freedman E."/>
            <person name="Gearin G."/>
            <person name="Goldberg J."/>
            <person name="Griggs A."/>
            <person name="Gujja S."/>
            <person name="Heiman D."/>
            <person name="Howarth C."/>
            <person name="Larson L."/>
            <person name="Lui A."/>
            <person name="MacDonald P.J.P."/>
            <person name="Montmayeur A."/>
            <person name="Murphy C."/>
            <person name="Neiman D."/>
            <person name="Pearson M."/>
            <person name="Priest M."/>
            <person name="Roberts A."/>
            <person name="Saif S."/>
            <person name="Shea T."/>
            <person name="Shenoy N."/>
            <person name="Sisk P."/>
            <person name="Stolte C."/>
            <person name="Sykes S."/>
            <person name="Wortman J."/>
            <person name="Nusbaum C."/>
            <person name="Birren B."/>
        </authorList>
    </citation>
    <scope>NUCLEOTIDE SEQUENCE</scope>
    <source>
        <strain evidence="1">26406</strain>
    </source>
</reference>
<reference evidence="1" key="2">
    <citation type="submission" date="2014-02" db="EMBL/GenBank/DDBJ databases">
        <title>Annotation of the Genome Sequence of Fusarium oxysporum f. sp. melonis 26406.</title>
        <authorList>
            <consortium name="The Broad Institute Genomics Platform"/>
            <person name="Ma L.-J."/>
            <person name="Corby-Kistler H."/>
            <person name="Broz K."/>
            <person name="Gale L.R."/>
            <person name="Jonkers W."/>
            <person name="O'Donnell K."/>
            <person name="Ploetz R."/>
            <person name="Steinberg C."/>
            <person name="Schwartz D.C."/>
            <person name="VanEtten H."/>
            <person name="Zhou S."/>
            <person name="Young S.K."/>
            <person name="Zeng Q."/>
            <person name="Gargeya S."/>
            <person name="Fitzgerald M."/>
            <person name="Abouelleil A."/>
            <person name="Alvarado L."/>
            <person name="Chapman S.B."/>
            <person name="Gainer-Dewar J."/>
            <person name="Goldberg J."/>
            <person name="Griggs A."/>
            <person name="Gujja S."/>
            <person name="Hansen M."/>
            <person name="Howarth C."/>
            <person name="Imamovic A."/>
            <person name="Ireland A."/>
            <person name="Larimer J."/>
            <person name="McCowan C."/>
            <person name="Murphy C."/>
            <person name="Pearson M."/>
            <person name="Poon T.W."/>
            <person name="Priest M."/>
            <person name="Roberts A."/>
            <person name="Saif S."/>
            <person name="Shea T."/>
            <person name="Sykes S."/>
            <person name="Wortman J."/>
            <person name="Nusbaum C."/>
            <person name="Birren B."/>
        </authorList>
    </citation>
    <scope>NUCLEOTIDE SEQUENCE</scope>
    <source>
        <strain evidence="1">26406</strain>
    </source>
</reference>